<dbReference type="GeneTree" id="ENSGT01120000271914"/>
<dbReference type="PROSITE" id="PS50188">
    <property type="entry name" value="B302_SPRY"/>
    <property type="match status" value="1"/>
</dbReference>
<evidence type="ECO:0000256" key="1">
    <source>
        <dbReference type="SAM" id="SignalP"/>
    </source>
</evidence>
<evidence type="ECO:0000313" key="4">
    <source>
        <dbReference type="Proteomes" id="UP000261380"/>
    </source>
</evidence>
<evidence type="ECO:0000313" key="3">
    <source>
        <dbReference type="Ensembl" id="ENSXCOP00000008064.1"/>
    </source>
</evidence>
<dbReference type="InterPro" id="IPR050143">
    <property type="entry name" value="TRIM/RBCC"/>
</dbReference>
<feature type="domain" description="B30.2/SPRY" evidence="2">
    <location>
        <begin position="1"/>
        <end position="191"/>
    </location>
</feature>
<dbReference type="Proteomes" id="UP000261380">
    <property type="component" value="Unplaced"/>
</dbReference>
<proteinExistence type="predicted"/>
<evidence type="ECO:0000259" key="2">
    <source>
        <dbReference type="PROSITE" id="PS50188"/>
    </source>
</evidence>
<organism evidence="3 4">
    <name type="scientific">Xiphophorus couchianus</name>
    <name type="common">Monterrey platyfish</name>
    <dbReference type="NCBI Taxonomy" id="32473"/>
    <lineage>
        <taxon>Eukaryota</taxon>
        <taxon>Metazoa</taxon>
        <taxon>Chordata</taxon>
        <taxon>Craniata</taxon>
        <taxon>Vertebrata</taxon>
        <taxon>Euteleostomi</taxon>
        <taxon>Actinopterygii</taxon>
        <taxon>Neopterygii</taxon>
        <taxon>Teleostei</taxon>
        <taxon>Neoteleostei</taxon>
        <taxon>Acanthomorphata</taxon>
        <taxon>Ovalentaria</taxon>
        <taxon>Atherinomorphae</taxon>
        <taxon>Cyprinodontiformes</taxon>
        <taxon>Poeciliidae</taxon>
        <taxon>Poeciliinae</taxon>
        <taxon>Xiphophorus</taxon>
    </lineage>
</organism>
<sequence>CLDLFGLCLFFVESVTFDESTAGAGLKITDSGKRLKYSKTAMSPTPSSKSQRFALPMVFGANGFISGRHYWEVQVGLRNNWHIGVALEMVDRSPHTVYKDSGFYFLGKSGFDYEVRDSACKVLHLSPRPTHVGVYLDYEAGRVSFFDVTQKLHIYSFLQEHFTGKLFPYFYLHSGTKRSEPLLLLSILDPEYYLHDSLGVSGMALQFAVW</sequence>
<keyword evidence="1" id="KW-0732">Signal</keyword>
<feature type="signal peptide" evidence="1">
    <location>
        <begin position="1"/>
        <end position="17"/>
    </location>
</feature>
<dbReference type="InterPro" id="IPR013320">
    <property type="entry name" value="ConA-like_dom_sf"/>
</dbReference>
<dbReference type="Ensembl" id="ENSXCOT00000008162.1">
    <property type="protein sequence ID" value="ENSXCOP00000008064.1"/>
    <property type="gene ID" value="ENSXCOG00000006198.1"/>
</dbReference>
<dbReference type="InterPro" id="IPR003879">
    <property type="entry name" value="Butyrophylin_SPRY"/>
</dbReference>
<dbReference type="SMART" id="SM00449">
    <property type="entry name" value="SPRY"/>
    <property type="match status" value="1"/>
</dbReference>
<dbReference type="InterPro" id="IPR003877">
    <property type="entry name" value="SPRY_dom"/>
</dbReference>
<dbReference type="Pfam" id="PF00622">
    <property type="entry name" value="SPRY"/>
    <property type="match status" value="1"/>
</dbReference>
<accession>A0A3B5LJL4</accession>
<protein>
    <recommendedName>
        <fullName evidence="2">B30.2/SPRY domain-containing protein</fullName>
    </recommendedName>
</protein>
<reference evidence="3" key="2">
    <citation type="submission" date="2025-09" db="UniProtKB">
        <authorList>
            <consortium name="Ensembl"/>
        </authorList>
    </citation>
    <scope>IDENTIFICATION</scope>
</reference>
<dbReference type="InterPro" id="IPR001870">
    <property type="entry name" value="B30.2/SPRY"/>
</dbReference>
<dbReference type="PRINTS" id="PR01407">
    <property type="entry name" value="BUTYPHLNCDUF"/>
</dbReference>
<dbReference type="AlphaFoldDB" id="A0A3B5LJL4"/>
<keyword evidence="4" id="KW-1185">Reference proteome</keyword>
<dbReference type="PANTHER" id="PTHR24103">
    <property type="entry name" value="E3 UBIQUITIN-PROTEIN LIGASE TRIM"/>
    <property type="match status" value="1"/>
</dbReference>
<dbReference type="Gene3D" id="2.60.120.920">
    <property type="match status" value="1"/>
</dbReference>
<feature type="chain" id="PRO_5017395288" description="B30.2/SPRY domain-containing protein" evidence="1">
    <location>
        <begin position="18"/>
        <end position="210"/>
    </location>
</feature>
<dbReference type="SUPFAM" id="SSF49899">
    <property type="entry name" value="Concanavalin A-like lectins/glucanases"/>
    <property type="match status" value="1"/>
</dbReference>
<reference evidence="3" key="1">
    <citation type="submission" date="2025-08" db="UniProtKB">
        <authorList>
            <consortium name="Ensembl"/>
        </authorList>
    </citation>
    <scope>IDENTIFICATION</scope>
</reference>
<dbReference type="InterPro" id="IPR043136">
    <property type="entry name" value="B30.2/SPRY_sf"/>
</dbReference>
<name>A0A3B5LJL4_9TELE</name>